<dbReference type="InterPro" id="IPR002638">
    <property type="entry name" value="Quinolinate_PRibosylTrfase_C"/>
</dbReference>
<dbReference type="UniPathway" id="UPA00253">
    <property type="reaction ID" value="UER00331"/>
</dbReference>
<sequence length="280" mass="31112">MTKELEKLIPLWFAEDIGDGDHTTLSCIPANAVGKSQLIVKEEGVLAGVEVAREIFHAFDPDLKMTVFIHDGAEVKKGDIAFVVEGKIQSLLQTERLMLNIMQRMSGIATRTRQYVKLLEGTKTRVLDTRKTTPGLRMIEKEAVKIGGGVNHRIGLFDMILLKDNHVDFAGGIENAIKRTHEYLKAKGKNLKIEIEVRNFDELEQVMKIGGVDRIMLDNFTPENTKKAVEIIGGKYETESSGGITFETLRTYAECGVDFISVGALTHSVKSLDMSFKAVD</sequence>
<dbReference type="PIRSF" id="PIRSF006250">
    <property type="entry name" value="NadC_ModD"/>
    <property type="match status" value="1"/>
</dbReference>
<dbReference type="SUPFAM" id="SSF51690">
    <property type="entry name" value="Nicotinate/Quinolinate PRTase C-terminal domain-like"/>
    <property type="match status" value="1"/>
</dbReference>
<dbReference type="FunFam" id="3.90.1170.20:FF:000001">
    <property type="entry name" value="Nicotinate-nucleotide diphosphorylase (Carboxylating)"/>
    <property type="match status" value="1"/>
</dbReference>
<comment type="function">
    <text evidence="1">Involved in the catabolism of quinolinic acid (QA).</text>
</comment>
<evidence type="ECO:0000256" key="11">
    <source>
        <dbReference type="ARBA" id="ARBA00069173"/>
    </source>
</evidence>
<accession>A0A653AFF2</accession>
<evidence type="ECO:0000256" key="7">
    <source>
        <dbReference type="ARBA" id="ARBA00022676"/>
    </source>
</evidence>
<feature type="binding site" evidence="13">
    <location>
        <begin position="241"/>
        <end position="243"/>
    </location>
    <ligand>
        <name>substrate</name>
    </ligand>
</feature>
<comment type="pathway">
    <text evidence="2">Cofactor biosynthesis; NAD(+) biosynthesis; nicotinate D-ribonucleotide from quinolinate: step 1/1.</text>
</comment>
<keyword evidence="6" id="KW-0662">Pyridine nucleotide biosynthesis</keyword>
<evidence type="ECO:0000256" key="13">
    <source>
        <dbReference type="PIRSR" id="PIRSR006250-1"/>
    </source>
</evidence>
<dbReference type="PANTHER" id="PTHR32179:SF3">
    <property type="entry name" value="NICOTINATE-NUCLEOTIDE PYROPHOSPHORYLASE [CARBOXYLATING]"/>
    <property type="match status" value="1"/>
</dbReference>
<feature type="domain" description="Quinolinate phosphoribosyl transferase N-terminal" evidence="15">
    <location>
        <begin position="21"/>
        <end position="106"/>
    </location>
</feature>
<evidence type="ECO:0000256" key="5">
    <source>
        <dbReference type="ARBA" id="ARBA00011944"/>
    </source>
</evidence>
<dbReference type="InterPro" id="IPR022412">
    <property type="entry name" value="Quinolinate_PRibosylTrfase_N"/>
</dbReference>
<evidence type="ECO:0000256" key="9">
    <source>
        <dbReference type="ARBA" id="ARBA00033102"/>
    </source>
</evidence>
<evidence type="ECO:0000256" key="3">
    <source>
        <dbReference type="ARBA" id="ARBA00009400"/>
    </source>
</evidence>
<feature type="domain" description="Quinolinate phosphoribosyl transferase C-terminal" evidence="14">
    <location>
        <begin position="108"/>
        <end position="277"/>
    </location>
</feature>
<evidence type="ECO:0000259" key="15">
    <source>
        <dbReference type="Pfam" id="PF02749"/>
    </source>
</evidence>
<feature type="binding site" evidence="13">
    <location>
        <begin position="262"/>
        <end position="264"/>
    </location>
    <ligand>
        <name>substrate</name>
    </ligand>
</feature>
<dbReference type="AlphaFoldDB" id="A0A653AFF2"/>
<dbReference type="InterPro" id="IPR036068">
    <property type="entry name" value="Nicotinate_pribotase-like_C"/>
</dbReference>
<dbReference type="InterPro" id="IPR004393">
    <property type="entry name" value="NadC"/>
</dbReference>
<feature type="binding site" evidence="13">
    <location>
        <position position="163"/>
    </location>
    <ligand>
        <name>substrate</name>
    </ligand>
</feature>
<dbReference type="EMBL" id="UPXZ01000036">
    <property type="protein sequence ID" value="VBB46748.1"/>
    <property type="molecule type" value="Genomic_DNA"/>
</dbReference>
<dbReference type="PANTHER" id="PTHR32179">
    <property type="entry name" value="NICOTINATE-NUCLEOTIDE PYROPHOSPHORYLASE [CARBOXYLATING]"/>
    <property type="match status" value="1"/>
</dbReference>
<gene>
    <name evidence="16" type="primary">nadC</name>
    <name evidence="16" type="ORF">TRIP_D410011</name>
</gene>
<evidence type="ECO:0000256" key="4">
    <source>
        <dbReference type="ARBA" id="ARBA00011218"/>
    </source>
</evidence>
<dbReference type="GO" id="GO:0005737">
    <property type="term" value="C:cytoplasm"/>
    <property type="evidence" value="ECO:0007669"/>
    <property type="project" value="TreeGrafter"/>
</dbReference>
<dbReference type="GO" id="GO:0009435">
    <property type="term" value="P:NAD+ biosynthetic process"/>
    <property type="evidence" value="ECO:0007669"/>
    <property type="project" value="UniProtKB-UniPathway"/>
</dbReference>
<proteinExistence type="inferred from homology"/>
<feature type="binding site" evidence="13">
    <location>
        <begin position="129"/>
        <end position="131"/>
    </location>
    <ligand>
        <name>substrate</name>
    </ligand>
</feature>
<comment type="similarity">
    <text evidence="3 12">Belongs to the NadC/ModD family.</text>
</comment>
<dbReference type="EC" id="2.4.2.19" evidence="5"/>
<keyword evidence="7 12" id="KW-0328">Glycosyltransferase</keyword>
<dbReference type="Pfam" id="PF02749">
    <property type="entry name" value="QRPTase_N"/>
    <property type="match status" value="1"/>
</dbReference>
<feature type="binding site" evidence="13">
    <location>
        <position position="153"/>
    </location>
    <ligand>
        <name>substrate</name>
    </ligand>
</feature>
<dbReference type="GO" id="GO:0004514">
    <property type="term" value="F:nicotinate-nucleotide diphosphorylase (carboxylating) activity"/>
    <property type="evidence" value="ECO:0007669"/>
    <property type="project" value="UniProtKB-EC"/>
</dbReference>
<dbReference type="InterPro" id="IPR027277">
    <property type="entry name" value="NadC/ModD"/>
</dbReference>
<feature type="binding site" evidence="13">
    <location>
        <position position="218"/>
    </location>
    <ligand>
        <name>substrate</name>
    </ligand>
</feature>
<evidence type="ECO:0000259" key="14">
    <source>
        <dbReference type="Pfam" id="PF01729"/>
    </source>
</evidence>
<dbReference type="Gene3D" id="3.90.1170.20">
    <property type="entry name" value="Quinolinate phosphoribosyl transferase, N-terminal domain"/>
    <property type="match status" value="1"/>
</dbReference>
<evidence type="ECO:0000256" key="1">
    <source>
        <dbReference type="ARBA" id="ARBA00003237"/>
    </source>
</evidence>
<dbReference type="Pfam" id="PF01729">
    <property type="entry name" value="QRPTase_C"/>
    <property type="match status" value="1"/>
</dbReference>
<evidence type="ECO:0000256" key="10">
    <source>
        <dbReference type="ARBA" id="ARBA00047445"/>
    </source>
</evidence>
<feature type="binding site" evidence="13">
    <location>
        <position position="96"/>
    </location>
    <ligand>
        <name>substrate</name>
    </ligand>
</feature>
<reference evidence="16" key="1">
    <citation type="submission" date="2018-07" db="EMBL/GenBank/DDBJ databases">
        <authorList>
            <consortium name="Genoscope - CEA"/>
            <person name="William W."/>
        </authorList>
    </citation>
    <scope>NUCLEOTIDE SEQUENCE</scope>
    <source>
        <strain evidence="16">IK1</strain>
    </source>
</reference>
<comment type="subunit">
    <text evidence="4">Hexamer formed by 3 homodimers.</text>
</comment>
<dbReference type="SUPFAM" id="SSF54675">
    <property type="entry name" value="Nicotinate/Quinolinate PRTase N-terminal domain-like"/>
    <property type="match status" value="1"/>
</dbReference>
<dbReference type="FunFam" id="3.20.20.70:FF:000030">
    <property type="entry name" value="Nicotinate-nucleotide pyrophosphorylase, carboxylating"/>
    <property type="match status" value="1"/>
</dbReference>
<evidence type="ECO:0000313" key="16">
    <source>
        <dbReference type="EMBL" id="VBB46748.1"/>
    </source>
</evidence>
<dbReference type="GO" id="GO:0034213">
    <property type="term" value="P:quinolinate catabolic process"/>
    <property type="evidence" value="ECO:0007669"/>
    <property type="project" value="TreeGrafter"/>
</dbReference>
<name>A0A653AFF2_9BACT</name>
<evidence type="ECO:0000256" key="2">
    <source>
        <dbReference type="ARBA" id="ARBA00004893"/>
    </source>
</evidence>
<dbReference type="InterPro" id="IPR037128">
    <property type="entry name" value="Quinolinate_PRibosylTase_N_sf"/>
</dbReference>
<organism evidence="16">
    <name type="scientific">uncultured Paludibacter sp</name>
    <dbReference type="NCBI Taxonomy" id="497635"/>
    <lineage>
        <taxon>Bacteria</taxon>
        <taxon>Pseudomonadati</taxon>
        <taxon>Bacteroidota</taxon>
        <taxon>Bacteroidia</taxon>
        <taxon>Bacteroidales</taxon>
        <taxon>Paludibacteraceae</taxon>
        <taxon>Paludibacter</taxon>
        <taxon>environmental samples</taxon>
    </lineage>
</organism>
<keyword evidence="8 12" id="KW-0808">Transferase</keyword>
<evidence type="ECO:0000256" key="8">
    <source>
        <dbReference type="ARBA" id="ARBA00022679"/>
    </source>
</evidence>
<comment type="catalytic activity">
    <reaction evidence="10">
        <text>nicotinate beta-D-ribonucleotide + CO2 + diphosphate = quinolinate + 5-phospho-alpha-D-ribose 1-diphosphate + 2 H(+)</text>
        <dbReference type="Rhea" id="RHEA:12733"/>
        <dbReference type="ChEBI" id="CHEBI:15378"/>
        <dbReference type="ChEBI" id="CHEBI:16526"/>
        <dbReference type="ChEBI" id="CHEBI:29959"/>
        <dbReference type="ChEBI" id="CHEBI:33019"/>
        <dbReference type="ChEBI" id="CHEBI:57502"/>
        <dbReference type="ChEBI" id="CHEBI:58017"/>
        <dbReference type="EC" id="2.4.2.19"/>
    </reaction>
</comment>
<evidence type="ECO:0000256" key="12">
    <source>
        <dbReference type="PIRNR" id="PIRNR006250"/>
    </source>
</evidence>
<feature type="binding site" evidence="13">
    <location>
        <position position="196"/>
    </location>
    <ligand>
        <name>substrate</name>
    </ligand>
</feature>
<dbReference type="CDD" id="cd01572">
    <property type="entry name" value="QPRTase"/>
    <property type="match status" value="1"/>
</dbReference>
<evidence type="ECO:0000256" key="6">
    <source>
        <dbReference type="ARBA" id="ARBA00022642"/>
    </source>
</evidence>
<dbReference type="InterPro" id="IPR013785">
    <property type="entry name" value="Aldolase_TIM"/>
</dbReference>
<dbReference type="Gene3D" id="3.20.20.70">
    <property type="entry name" value="Aldolase class I"/>
    <property type="match status" value="1"/>
</dbReference>
<dbReference type="NCBIfam" id="TIGR00078">
    <property type="entry name" value="nadC"/>
    <property type="match status" value="1"/>
</dbReference>
<protein>
    <recommendedName>
        <fullName evidence="11">Probable nicotinate-nucleotide pyrophosphorylase [carboxylating]</fullName>
        <ecNumber evidence="5">2.4.2.19</ecNumber>
    </recommendedName>
    <alternativeName>
        <fullName evidence="9">Quinolinate phosphoribosyltransferase [decarboxylating]</fullName>
    </alternativeName>
</protein>